<keyword evidence="2 8" id="KW-0812">Transmembrane</keyword>
<dbReference type="Pfam" id="PF01098">
    <property type="entry name" value="FTSW_RODA_SPOVE"/>
    <property type="match status" value="2"/>
</dbReference>
<evidence type="ECO:0000256" key="3">
    <source>
        <dbReference type="ARBA" id="ARBA00022960"/>
    </source>
</evidence>
<dbReference type="GO" id="GO:0008360">
    <property type="term" value="P:regulation of cell shape"/>
    <property type="evidence" value="ECO:0007669"/>
    <property type="project" value="UniProtKB-KW"/>
</dbReference>
<evidence type="ECO:0000256" key="5">
    <source>
        <dbReference type="ARBA" id="ARBA00023136"/>
    </source>
</evidence>
<evidence type="ECO:0000256" key="8">
    <source>
        <dbReference type="SAM" id="Phobius"/>
    </source>
</evidence>
<keyword evidence="4 8" id="KW-1133">Transmembrane helix</keyword>
<feature type="transmembrane region" description="Helical" evidence="8">
    <location>
        <begin position="209"/>
        <end position="226"/>
    </location>
</feature>
<keyword evidence="5 8" id="KW-0472">Membrane</keyword>
<feature type="transmembrane region" description="Helical" evidence="8">
    <location>
        <begin position="233"/>
        <end position="257"/>
    </location>
</feature>
<reference evidence="9 10" key="1">
    <citation type="submission" date="2019-09" db="EMBL/GenBank/DDBJ databases">
        <title>Genome sequence and assembly of Taibaiella sp.</title>
        <authorList>
            <person name="Chhetri G."/>
        </authorList>
    </citation>
    <scope>NUCLEOTIDE SEQUENCE [LARGE SCALE GENOMIC DNA]</scope>
    <source>
        <strain evidence="9 10">KVB11</strain>
    </source>
</reference>
<feature type="transmembrane region" description="Helical" evidence="8">
    <location>
        <begin position="373"/>
        <end position="400"/>
    </location>
</feature>
<feature type="transmembrane region" description="Helical" evidence="8">
    <location>
        <begin position="54"/>
        <end position="70"/>
    </location>
</feature>
<evidence type="ECO:0000256" key="7">
    <source>
        <dbReference type="ARBA" id="ARBA00033270"/>
    </source>
</evidence>
<proteinExistence type="predicted"/>
<feature type="transmembrane region" description="Helical" evidence="8">
    <location>
        <begin position="77"/>
        <end position="96"/>
    </location>
</feature>
<feature type="transmembrane region" description="Helical" evidence="8">
    <location>
        <begin position="12"/>
        <end position="34"/>
    </location>
</feature>
<keyword evidence="10" id="KW-1185">Reference proteome</keyword>
<evidence type="ECO:0000256" key="6">
    <source>
        <dbReference type="ARBA" id="ARBA00032370"/>
    </source>
</evidence>
<evidence type="ECO:0000313" key="9">
    <source>
        <dbReference type="EMBL" id="KAA5532261.1"/>
    </source>
</evidence>
<comment type="caution">
    <text evidence="9">The sequence shown here is derived from an EMBL/GenBank/DDBJ whole genome shotgun (WGS) entry which is preliminary data.</text>
</comment>
<evidence type="ECO:0000313" key="10">
    <source>
        <dbReference type="Proteomes" id="UP000323632"/>
    </source>
</evidence>
<comment type="subcellular location">
    <subcellularLocation>
        <location evidence="1">Membrane</location>
        <topology evidence="1">Multi-pass membrane protein</topology>
    </subcellularLocation>
</comment>
<dbReference type="PROSITE" id="PS00428">
    <property type="entry name" value="FTSW_RODA_SPOVE"/>
    <property type="match status" value="1"/>
</dbReference>
<feature type="transmembrane region" description="Helical" evidence="8">
    <location>
        <begin position="186"/>
        <end position="203"/>
    </location>
</feature>
<organism evidence="9 10">
    <name type="scientific">Taibaiella lutea</name>
    <dbReference type="NCBI Taxonomy" id="2608001"/>
    <lineage>
        <taxon>Bacteria</taxon>
        <taxon>Pseudomonadati</taxon>
        <taxon>Bacteroidota</taxon>
        <taxon>Chitinophagia</taxon>
        <taxon>Chitinophagales</taxon>
        <taxon>Chitinophagaceae</taxon>
        <taxon>Taibaiella</taxon>
    </lineage>
</organism>
<evidence type="ECO:0000256" key="4">
    <source>
        <dbReference type="ARBA" id="ARBA00022989"/>
    </source>
</evidence>
<dbReference type="InterPro" id="IPR001182">
    <property type="entry name" value="FtsW/RodA"/>
</dbReference>
<dbReference type="EMBL" id="VWSH01000004">
    <property type="protein sequence ID" value="KAA5532261.1"/>
    <property type="molecule type" value="Genomic_DNA"/>
</dbReference>
<evidence type="ECO:0000256" key="1">
    <source>
        <dbReference type="ARBA" id="ARBA00004141"/>
    </source>
</evidence>
<feature type="transmembrane region" description="Helical" evidence="8">
    <location>
        <begin position="406"/>
        <end position="427"/>
    </location>
</feature>
<dbReference type="AlphaFoldDB" id="A0A5M6CB71"/>
<dbReference type="GO" id="GO:0051301">
    <property type="term" value="P:cell division"/>
    <property type="evidence" value="ECO:0007669"/>
    <property type="project" value="InterPro"/>
</dbReference>
<dbReference type="NCBIfam" id="NF037961">
    <property type="entry name" value="RodA_shape"/>
    <property type="match status" value="1"/>
</dbReference>
<protein>
    <recommendedName>
        <fullName evidence="7">Cell wall polymerase</fullName>
    </recommendedName>
    <alternativeName>
        <fullName evidence="6">Peptidoglycan polymerase</fullName>
    </alternativeName>
</protein>
<keyword evidence="3" id="KW-0133">Cell shape</keyword>
<sequence length="436" mass="48780">MSSGRKPMTNRVDWPVIYLYLALVCIGIAAVYSVEYTSFSEPFFNMSKSHMKQLTWLVISLVTGMIILFTDSKFFLAVAYLAYLLGILLLLATFAIGSDVKGSQSFIKFGSFTFQPGELCKIFTALALARFMATPETNFKTLKDRLIASAIVMIPCLIIVKQNETGLALVYFSFFLAMYREGLPNAILLIGFSVAGLLIGTLLIERIPLFIIITVIPLLATWFLRTQIKRNRIIIVIIAGSWLIAVLFSQVAVPYVFKNVFHGYQTERIYSMLGQDVPTEYQKPGEAVKKDAEYNVRQSKIAIGSGGFFGKGFMRGTQTKYSFVPEQNTDFVFCGIGEQFGFVGSTILVLIYITLLLRIVHIAERQRSTFSRVYAYSVASILFFHLAINLCMTMGLAPVIGITLPMLSYGGTSLLSFSILLFILLRLDADRQMLIR</sequence>
<evidence type="ECO:0000256" key="2">
    <source>
        <dbReference type="ARBA" id="ARBA00022692"/>
    </source>
</evidence>
<gene>
    <name evidence="9" type="ORF">F0919_15805</name>
</gene>
<dbReference type="GO" id="GO:0032153">
    <property type="term" value="C:cell division site"/>
    <property type="evidence" value="ECO:0007669"/>
    <property type="project" value="TreeGrafter"/>
</dbReference>
<dbReference type="Proteomes" id="UP000323632">
    <property type="component" value="Unassembled WGS sequence"/>
</dbReference>
<dbReference type="PANTHER" id="PTHR30474">
    <property type="entry name" value="CELL CYCLE PROTEIN"/>
    <property type="match status" value="1"/>
</dbReference>
<dbReference type="PANTHER" id="PTHR30474:SF1">
    <property type="entry name" value="PEPTIDOGLYCAN GLYCOSYLTRANSFERASE MRDB"/>
    <property type="match status" value="1"/>
</dbReference>
<feature type="transmembrane region" description="Helical" evidence="8">
    <location>
        <begin position="340"/>
        <end position="361"/>
    </location>
</feature>
<dbReference type="RefSeq" id="WP_150033763.1">
    <property type="nucleotide sequence ID" value="NZ_VWSH01000004.1"/>
</dbReference>
<feature type="transmembrane region" description="Helical" evidence="8">
    <location>
        <begin position="146"/>
        <end position="174"/>
    </location>
</feature>
<dbReference type="InterPro" id="IPR018365">
    <property type="entry name" value="Cell_cycle_FtsW-rel_CS"/>
</dbReference>
<dbReference type="GO" id="GO:0005886">
    <property type="term" value="C:plasma membrane"/>
    <property type="evidence" value="ECO:0007669"/>
    <property type="project" value="TreeGrafter"/>
</dbReference>
<accession>A0A5M6CB71</accession>
<name>A0A5M6CB71_9BACT</name>
<dbReference type="GO" id="GO:0015648">
    <property type="term" value="F:lipid-linked peptidoglycan transporter activity"/>
    <property type="evidence" value="ECO:0007669"/>
    <property type="project" value="TreeGrafter"/>
</dbReference>